<dbReference type="InParanoid" id="A0A0C2W7U5"/>
<dbReference type="HOGENOM" id="CLU_2263059_0_0_1"/>
<name>A0A0C2W7U5_AMAMK</name>
<evidence type="ECO:0000313" key="3">
    <source>
        <dbReference type="Proteomes" id="UP000054549"/>
    </source>
</evidence>
<dbReference type="EMBL" id="KN818377">
    <property type="protein sequence ID" value="KIL57227.1"/>
    <property type="molecule type" value="Genomic_DNA"/>
</dbReference>
<feature type="region of interest" description="Disordered" evidence="1">
    <location>
        <begin position="1"/>
        <end position="103"/>
    </location>
</feature>
<gene>
    <name evidence="2" type="ORF">M378DRAFT_171955</name>
</gene>
<dbReference type="AlphaFoldDB" id="A0A0C2W7U5"/>
<protein>
    <submittedName>
        <fullName evidence="2">Uncharacterized protein</fullName>
    </submittedName>
</protein>
<feature type="compositionally biased region" description="Low complexity" evidence="1">
    <location>
        <begin position="23"/>
        <end position="35"/>
    </location>
</feature>
<evidence type="ECO:0000256" key="1">
    <source>
        <dbReference type="SAM" id="MobiDB-lite"/>
    </source>
</evidence>
<reference evidence="2 3" key="1">
    <citation type="submission" date="2014-04" db="EMBL/GenBank/DDBJ databases">
        <title>Evolutionary Origins and Diversification of the Mycorrhizal Mutualists.</title>
        <authorList>
            <consortium name="DOE Joint Genome Institute"/>
            <consortium name="Mycorrhizal Genomics Consortium"/>
            <person name="Kohler A."/>
            <person name="Kuo A."/>
            <person name="Nagy L.G."/>
            <person name="Floudas D."/>
            <person name="Copeland A."/>
            <person name="Barry K.W."/>
            <person name="Cichocki N."/>
            <person name="Veneault-Fourrey C."/>
            <person name="LaButti K."/>
            <person name="Lindquist E.A."/>
            <person name="Lipzen A."/>
            <person name="Lundell T."/>
            <person name="Morin E."/>
            <person name="Murat C."/>
            <person name="Riley R."/>
            <person name="Ohm R."/>
            <person name="Sun H."/>
            <person name="Tunlid A."/>
            <person name="Henrissat B."/>
            <person name="Grigoriev I.V."/>
            <person name="Hibbett D.S."/>
            <person name="Martin F."/>
        </authorList>
    </citation>
    <scope>NUCLEOTIDE SEQUENCE [LARGE SCALE GENOMIC DNA]</scope>
    <source>
        <strain evidence="2 3">Koide BX008</strain>
    </source>
</reference>
<evidence type="ECO:0000313" key="2">
    <source>
        <dbReference type="EMBL" id="KIL57227.1"/>
    </source>
</evidence>
<organism evidence="2 3">
    <name type="scientific">Amanita muscaria (strain Koide BX008)</name>
    <dbReference type="NCBI Taxonomy" id="946122"/>
    <lineage>
        <taxon>Eukaryota</taxon>
        <taxon>Fungi</taxon>
        <taxon>Dikarya</taxon>
        <taxon>Basidiomycota</taxon>
        <taxon>Agaricomycotina</taxon>
        <taxon>Agaricomycetes</taxon>
        <taxon>Agaricomycetidae</taxon>
        <taxon>Agaricales</taxon>
        <taxon>Pluteineae</taxon>
        <taxon>Amanitaceae</taxon>
        <taxon>Amanita</taxon>
    </lineage>
</organism>
<keyword evidence="3" id="KW-1185">Reference proteome</keyword>
<feature type="compositionally biased region" description="Acidic residues" evidence="1">
    <location>
        <begin position="42"/>
        <end position="53"/>
    </location>
</feature>
<sequence length="103" mass="11290">MEQLPPPIPIARTYSTMGGGGTTTTRGFFFGRTTTASPIPLSDDDDDDDELVDEHDAHSANDLHGAGGRDLADDEKEDGDVSRDQMSQNEEMESLERTSIYLR</sequence>
<proteinExistence type="predicted"/>
<accession>A0A0C2W7U5</accession>
<dbReference type="Proteomes" id="UP000054549">
    <property type="component" value="Unassembled WGS sequence"/>
</dbReference>